<feature type="compositionally biased region" description="Basic residues" evidence="3">
    <location>
        <begin position="13"/>
        <end position="23"/>
    </location>
</feature>
<protein>
    <submittedName>
        <fullName evidence="4">Uncharacterized protein</fullName>
    </submittedName>
</protein>
<dbReference type="InterPro" id="IPR011989">
    <property type="entry name" value="ARM-like"/>
</dbReference>
<dbReference type="PANTHER" id="PTHR13102">
    <property type="entry name" value="NUCLEOLAR PROTEIN 9"/>
    <property type="match status" value="1"/>
</dbReference>
<dbReference type="PANTHER" id="PTHR13102:SF0">
    <property type="entry name" value="NUCLEOLAR PROTEIN 9"/>
    <property type="match status" value="1"/>
</dbReference>
<dbReference type="Gene3D" id="1.25.10.10">
    <property type="entry name" value="Leucine-rich Repeat Variant"/>
    <property type="match status" value="2"/>
</dbReference>
<dbReference type="GO" id="GO:0000472">
    <property type="term" value="P:endonucleolytic cleavage to generate mature 5'-end of SSU-rRNA from (SSU-rRNA, 5.8S rRNA, LSU-rRNA)"/>
    <property type="evidence" value="ECO:0007669"/>
    <property type="project" value="TreeGrafter"/>
</dbReference>
<dbReference type="InterPro" id="IPR001313">
    <property type="entry name" value="Pumilio_RNA-bd_rpt"/>
</dbReference>
<evidence type="ECO:0000313" key="4">
    <source>
        <dbReference type="EMBL" id="GJQ08737.1"/>
    </source>
</evidence>
<feature type="region of interest" description="Disordered" evidence="3">
    <location>
        <begin position="1"/>
        <end position="23"/>
    </location>
</feature>
<evidence type="ECO:0000256" key="2">
    <source>
        <dbReference type="PROSITE-ProRule" id="PRU00317"/>
    </source>
</evidence>
<dbReference type="GO" id="GO:0000447">
    <property type="term" value="P:endonucleolytic cleavage in ITS1 to separate SSU-rRNA from 5.8S rRNA and LSU-rRNA from tricistronic rRNA transcript (SSU-rRNA, 5.8S rRNA, LSU-rRNA)"/>
    <property type="evidence" value="ECO:0007669"/>
    <property type="project" value="TreeGrafter"/>
</dbReference>
<feature type="region of interest" description="Disordered" evidence="3">
    <location>
        <begin position="646"/>
        <end position="676"/>
    </location>
</feature>
<accession>A0A9C7UML7</accession>
<dbReference type="SUPFAM" id="SSF48371">
    <property type="entry name" value="ARM repeat"/>
    <property type="match status" value="1"/>
</dbReference>
<dbReference type="GO" id="GO:0000480">
    <property type="term" value="P:endonucleolytic cleavage in 5'-ETS of tricistronic rRNA transcript (SSU-rRNA, 5.8S rRNA, LSU-rRNA)"/>
    <property type="evidence" value="ECO:0007669"/>
    <property type="project" value="TreeGrafter"/>
</dbReference>
<evidence type="ECO:0000313" key="5">
    <source>
        <dbReference type="Proteomes" id="UP001061958"/>
    </source>
</evidence>
<dbReference type="InterPro" id="IPR016024">
    <property type="entry name" value="ARM-type_fold"/>
</dbReference>
<dbReference type="InterPro" id="IPR040000">
    <property type="entry name" value="NOP9"/>
</dbReference>
<dbReference type="GO" id="GO:0030686">
    <property type="term" value="C:90S preribosome"/>
    <property type="evidence" value="ECO:0007669"/>
    <property type="project" value="TreeGrafter"/>
</dbReference>
<dbReference type="Proteomes" id="UP001061958">
    <property type="component" value="Unassembled WGS sequence"/>
</dbReference>
<dbReference type="GO" id="GO:0005730">
    <property type="term" value="C:nucleolus"/>
    <property type="evidence" value="ECO:0007669"/>
    <property type="project" value="TreeGrafter"/>
</dbReference>
<feature type="compositionally biased region" description="Basic and acidic residues" evidence="3">
    <location>
        <begin position="646"/>
        <end position="655"/>
    </location>
</feature>
<dbReference type="GO" id="GO:0030688">
    <property type="term" value="C:preribosome, small subunit precursor"/>
    <property type="evidence" value="ECO:0007669"/>
    <property type="project" value="TreeGrafter"/>
</dbReference>
<evidence type="ECO:0000256" key="1">
    <source>
        <dbReference type="ARBA" id="ARBA00022737"/>
    </source>
</evidence>
<dbReference type="PROSITE" id="PS50302">
    <property type="entry name" value="PUM"/>
    <property type="match status" value="1"/>
</dbReference>
<name>A0A9C7UML7_9RHOD</name>
<keyword evidence="5" id="KW-1185">Reference proteome</keyword>
<comment type="caution">
    <text evidence="4">The sequence shown here is derived from an EMBL/GenBank/DDBJ whole genome shotgun (WGS) entry which is preliminary data.</text>
</comment>
<evidence type="ECO:0000256" key="3">
    <source>
        <dbReference type="SAM" id="MobiDB-lite"/>
    </source>
</evidence>
<dbReference type="GO" id="GO:0003723">
    <property type="term" value="F:RNA binding"/>
    <property type="evidence" value="ECO:0007669"/>
    <property type="project" value="InterPro"/>
</dbReference>
<gene>
    <name evidence="4" type="ORF">GpartN1_g528.t1</name>
</gene>
<dbReference type="Pfam" id="PF22493">
    <property type="entry name" value="PUF_NOP9"/>
    <property type="match status" value="1"/>
</dbReference>
<organism evidence="4 5">
    <name type="scientific">Galdieria partita</name>
    <dbReference type="NCBI Taxonomy" id="83374"/>
    <lineage>
        <taxon>Eukaryota</taxon>
        <taxon>Rhodophyta</taxon>
        <taxon>Bangiophyceae</taxon>
        <taxon>Galdieriales</taxon>
        <taxon>Galdieriaceae</taxon>
        <taxon>Galdieria</taxon>
    </lineage>
</organism>
<dbReference type="OrthoDB" id="392571at2759"/>
<keyword evidence="1" id="KW-0677">Repeat</keyword>
<dbReference type="GO" id="GO:0000056">
    <property type="term" value="P:ribosomal small subunit export from nucleus"/>
    <property type="evidence" value="ECO:0007669"/>
    <property type="project" value="TreeGrafter"/>
</dbReference>
<feature type="compositionally biased region" description="Polar residues" evidence="3">
    <location>
        <begin position="1"/>
        <end position="12"/>
    </location>
</feature>
<dbReference type="AlphaFoldDB" id="A0A9C7UML7"/>
<sequence length="693" mass="79606">MSTNRKLNCGSSKRTKTPKRNTHGAKGFKRFSVLHENFLQYLFELYGLFQAELEKQKKRLDSLPNNSTLAAEDDIDDDNLSLLKNTFLKEVSGKELSCLCDIRTAQMWEIIQTQFNLEDFSFLLSRQCFVVAENIQSILFDKTGSRIFEQLITRCLFLCHQSGIPSETETSSLRNEKLAGLDKFWKQFVKSICSDSSRFIAVICDCNASHVLRSFLLGAVGFMKDGRVVDEAEILRGAQHLDNVNSYFMSLVQSIWDTVDNSYEKISHHAYLSHVHASLVLQSLLFTKVSMPTLQSVFLNQLYDFITSRECNNENNFRKMACHDVTSHLLESFVYSMEDGLFQELFDAHLRNQIPFLSYDKYGNHVLQQIIRKQKDIPKVLDVYDKLESNINDLVAIGHYGVLAALAEALLPCEVRAQRTYVRRLAKALNCTGKTSCDLVRNLLYPSETARANFVRIAESISGGFETLQDNDLDKIQRKAPRCSLVGSLLVQYFLKYAPPGRQLVEESFVRFERSQLFLIALDPSGSRAVEGFLSSCENFSLLNRFIDKFSGFYSLLAKDCYGFHVLLRMFKVSDVKGKKKLVEELAATRLWLASFPYGNEALVRLKVYEFIRRQEQWSRKETTMENRKRLFKDILEADISEYEKCQKPSRESKGQTKKKRNDKKDVVMTNTEDKSEDAQLELILESIRNVSS</sequence>
<reference evidence="4" key="2">
    <citation type="submission" date="2022-01" db="EMBL/GenBank/DDBJ databases">
        <authorList>
            <person name="Hirooka S."/>
            <person name="Miyagishima S.Y."/>
        </authorList>
    </citation>
    <scope>NUCLEOTIDE SEQUENCE</scope>
    <source>
        <strain evidence="4">NBRC 102759</strain>
    </source>
</reference>
<dbReference type="SMART" id="SM00025">
    <property type="entry name" value="Pumilio"/>
    <property type="match status" value="3"/>
</dbReference>
<feature type="repeat" description="Pumilio" evidence="2">
    <location>
        <begin position="349"/>
        <end position="385"/>
    </location>
</feature>
<feature type="compositionally biased region" description="Basic and acidic residues" evidence="3">
    <location>
        <begin position="663"/>
        <end position="676"/>
    </location>
</feature>
<dbReference type="EMBL" id="BQMJ01000004">
    <property type="protein sequence ID" value="GJQ08737.1"/>
    <property type="molecule type" value="Genomic_DNA"/>
</dbReference>
<reference evidence="4" key="1">
    <citation type="journal article" date="2022" name="Proc. Natl. Acad. Sci. U.S.A.">
        <title>Life cycle and functional genomics of the unicellular red alga Galdieria for elucidating algal and plant evolution and industrial use.</title>
        <authorList>
            <person name="Hirooka S."/>
            <person name="Itabashi T."/>
            <person name="Ichinose T.M."/>
            <person name="Onuma R."/>
            <person name="Fujiwara T."/>
            <person name="Yamashita S."/>
            <person name="Jong L.W."/>
            <person name="Tomita R."/>
            <person name="Iwane A.H."/>
            <person name="Miyagishima S.Y."/>
        </authorList>
    </citation>
    <scope>NUCLEOTIDE SEQUENCE</scope>
    <source>
        <strain evidence="4">NBRC 102759</strain>
    </source>
</reference>
<proteinExistence type="predicted"/>